<feature type="transmembrane region" description="Helical" evidence="2">
    <location>
        <begin position="1276"/>
        <end position="1296"/>
    </location>
</feature>
<proteinExistence type="predicted"/>
<feature type="compositionally biased region" description="Basic and acidic residues" evidence="1">
    <location>
        <begin position="22"/>
        <end position="34"/>
    </location>
</feature>
<keyword evidence="2" id="KW-0472">Membrane</keyword>
<feature type="transmembrane region" description="Helical" evidence="2">
    <location>
        <begin position="1233"/>
        <end position="1256"/>
    </location>
</feature>
<dbReference type="GO" id="GO:0000166">
    <property type="term" value="F:nucleotide binding"/>
    <property type="evidence" value="ECO:0007669"/>
    <property type="project" value="InterPro"/>
</dbReference>
<evidence type="ECO:0008006" key="5">
    <source>
        <dbReference type="Google" id="ProtNLM"/>
    </source>
</evidence>
<name>A0A1I8Q6Q4_STOCA</name>
<feature type="transmembrane region" description="Helical" evidence="2">
    <location>
        <begin position="1351"/>
        <end position="1371"/>
    </location>
</feature>
<evidence type="ECO:0000256" key="2">
    <source>
        <dbReference type="SAM" id="Phobius"/>
    </source>
</evidence>
<feature type="compositionally biased region" description="Basic and acidic residues" evidence="1">
    <location>
        <begin position="932"/>
        <end position="941"/>
    </location>
</feature>
<dbReference type="SUPFAM" id="SSF81660">
    <property type="entry name" value="Metal cation-transporting ATPase, ATP-binding domain N"/>
    <property type="match status" value="1"/>
</dbReference>
<feature type="region of interest" description="Disordered" evidence="1">
    <location>
        <begin position="851"/>
        <end position="878"/>
    </location>
</feature>
<protein>
    <recommendedName>
        <fullName evidence="5">Transmembrane protein 94</fullName>
    </recommendedName>
</protein>
<gene>
    <name evidence="3" type="primary">106090549</name>
</gene>
<dbReference type="PANTHER" id="PTHR13219">
    <property type="entry name" value="TRANSMEMBRANE PROTEIN 94"/>
    <property type="match status" value="1"/>
</dbReference>
<feature type="region of interest" description="Disordered" evidence="1">
    <location>
        <begin position="1"/>
        <end position="34"/>
    </location>
</feature>
<feature type="transmembrane region" description="Helical" evidence="2">
    <location>
        <begin position="1192"/>
        <end position="1213"/>
    </location>
</feature>
<dbReference type="PROSITE" id="PS50007">
    <property type="entry name" value="PIPLC_X_DOMAIN"/>
    <property type="match status" value="1"/>
</dbReference>
<dbReference type="PANTHER" id="PTHR13219:SF6">
    <property type="entry name" value="TRANSMEMBRANE PROTEIN 94"/>
    <property type="match status" value="1"/>
</dbReference>
<feature type="transmembrane region" description="Helical" evidence="2">
    <location>
        <begin position="335"/>
        <end position="356"/>
    </location>
</feature>
<feature type="region of interest" description="Disordered" evidence="1">
    <location>
        <begin position="922"/>
        <end position="948"/>
    </location>
</feature>
<dbReference type="OrthoDB" id="5568754at2759"/>
<sequence>MSRNIKHSSRGGDTTSKAASAADHESQHHHKDEFGAANNRKEGFGLSTKVALGRLHDEIDNILKEYERKWVAESSYRKMRSAFVKRYDSPLGWSSIATSLLTTVALLIAQSYLAALCLLAILSLDLFVVIRENNLRRTEVYRKTRQILDDLRAAEEELCSDWQACNYPHNCCPMSPCVSLQWTYRDGVIVNLPWALLVKGDYIVLRPGHITPGPCTEVNGKRKFSDQEIYGVLQADTPPMKPVARIPLPDMVCILETTPFLNNLKLILENCAKRPATIYNQQRYLLVTKYIQQWGFICALTVTLFVGILRLHGFGISSESVYHETWRDVIIESPAAAVIPLLPLIFPLLWISMNLWGVARLQCFLRTPQLVMGKDSEKSFEEDDMPAFDYENLALHRSKVFRNWLQLWRGNSELLPRSANLVQVLGSITALCCVDKKGILSWPNPTAEKVFFLHDTDEDALEEKSCQTSLNSESDIPDHAVPKGNGIVAEVLDLTHDQHCPFRLEFDDQEWKNHIKSLKPLGLAILLNTCSPLTHVHYAQFCGHVTAVAMLDTNLVPVTNRYEIVESSMKSFLHGRCLCELAKQIGFTDHATDRFSLEGQLATYRHLQPDVVRRDIRFARQLQLCSKVKVPFPHSLSVVMRENPGGYLSLFTQGTADIILDYCDDFWDGVDLRPLSPQDRKKALDFYQRSALTAYCTAFAYRPLRHGINGALSGGPNNSGSLAYLELPPESKLRMQHVDKMHCDFECGHGKLSHSISTDSLLFSEGKEEDINDVEGCFEMQCHQVFIGMVTMQYQAQTDIVQLVERLERACIRFVHFSKENELRSRVFSEKMGLESGWNCHISLLSESDDKSGNVAGAMATQSPKTMGNNATDDESSDLNYLLPPVTNLESSKTLSSSAPGAISDHDCTLLHATANANNETYSNASLAGSRESMEDKRRQSQDSALDENCRSISILTESTEQSAPVHFDMSNRAKLPRGIENIRPHLEKVDNVPLQVSLFTDCSAEATRQMLEIMQSYGEIVVCLGSSASNANAEIFLQADCSIAVEPLYPQVCQDIEAYTEANIINNKLRAKKKKLSASESMQLPDEPCAAEELLESGQYGGCSANARPMQSPGNTVSPIYLSRLLNSLPCSISVRREDPLSLVAIIELSRRFSSGLWNCIQFWACCAGSLSLINMLSACLNLRPILTPLMVIYLMSIPVPLISLALAHIDLDPKIMNRATGKKQTEYDSRVFGFVLWCYGCKFMTPVLIMILSYCAFMDHPFKIMDVEEDDKHINLQIARIFAMLGVLLHFVTVSASFVHRDHSLWQKNPFRNSIWALSCSCILVFHALVCVAQIMLDEELRDQVAEAWPAIVFLICGIFISLIVSEICKWQEIKVNTRYQRRARLDFGTKLGMNSPF</sequence>
<dbReference type="InterPro" id="IPR039720">
    <property type="entry name" value="TMEM94"/>
</dbReference>
<keyword evidence="2" id="KW-0812">Transmembrane</keyword>
<dbReference type="Gene3D" id="1.20.1110.10">
    <property type="entry name" value="Calcium-transporting ATPase, transmembrane domain"/>
    <property type="match status" value="1"/>
</dbReference>
<dbReference type="SUPFAM" id="SSF81665">
    <property type="entry name" value="Calcium ATPase, transmembrane domain M"/>
    <property type="match status" value="1"/>
</dbReference>
<evidence type="ECO:0000313" key="4">
    <source>
        <dbReference type="Proteomes" id="UP000095300"/>
    </source>
</evidence>
<feature type="transmembrane region" description="Helical" evidence="2">
    <location>
        <begin position="87"/>
        <end position="106"/>
    </location>
</feature>
<feature type="transmembrane region" description="Helical" evidence="2">
    <location>
        <begin position="112"/>
        <end position="130"/>
    </location>
</feature>
<keyword evidence="2" id="KW-1133">Transmembrane helix</keyword>
<dbReference type="VEuPathDB" id="VectorBase:SCAU014399"/>
<dbReference type="EnsemblMetazoa" id="SCAU014399-RC">
    <property type="protein sequence ID" value="SCAU014399-PC"/>
    <property type="gene ID" value="SCAU014399"/>
</dbReference>
<dbReference type="InterPro" id="IPR023299">
    <property type="entry name" value="ATPase_P-typ_cyto_dom_N"/>
</dbReference>
<keyword evidence="4" id="KW-1185">Reference proteome</keyword>
<evidence type="ECO:0000313" key="3">
    <source>
        <dbReference type="EnsemblMetazoa" id="SCAU014399-PC"/>
    </source>
</evidence>
<dbReference type="InterPro" id="IPR023298">
    <property type="entry name" value="ATPase_P-typ_TM_dom_sf"/>
</dbReference>
<feature type="compositionally biased region" description="Polar residues" evidence="1">
    <location>
        <begin position="860"/>
        <end position="871"/>
    </location>
</feature>
<accession>A0A1I8Q6Q4</accession>
<feature type="transmembrane region" description="Helical" evidence="2">
    <location>
        <begin position="294"/>
        <end position="315"/>
    </location>
</feature>
<feature type="transmembrane region" description="Helical" evidence="2">
    <location>
        <begin position="1157"/>
        <end position="1180"/>
    </location>
</feature>
<dbReference type="Proteomes" id="UP000095300">
    <property type="component" value="Unassembled WGS sequence"/>
</dbReference>
<evidence type="ECO:0000256" key="1">
    <source>
        <dbReference type="SAM" id="MobiDB-lite"/>
    </source>
</evidence>
<organism evidence="3 4">
    <name type="scientific">Stomoxys calcitrans</name>
    <name type="common">Stable fly</name>
    <name type="synonym">Conops calcitrans</name>
    <dbReference type="NCBI Taxonomy" id="35570"/>
    <lineage>
        <taxon>Eukaryota</taxon>
        <taxon>Metazoa</taxon>
        <taxon>Ecdysozoa</taxon>
        <taxon>Arthropoda</taxon>
        <taxon>Hexapoda</taxon>
        <taxon>Insecta</taxon>
        <taxon>Pterygota</taxon>
        <taxon>Neoptera</taxon>
        <taxon>Endopterygota</taxon>
        <taxon>Diptera</taxon>
        <taxon>Brachycera</taxon>
        <taxon>Muscomorpha</taxon>
        <taxon>Muscoidea</taxon>
        <taxon>Muscidae</taxon>
        <taxon>Stomoxys</taxon>
    </lineage>
</organism>
<feature type="transmembrane region" description="Helical" evidence="2">
    <location>
        <begin position="1317"/>
        <end position="1339"/>
    </location>
</feature>
<reference evidence="3" key="1">
    <citation type="submission" date="2020-05" db="UniProtKB">
        <authorList>
            <consortium name="EnsemblMetazoa"/>
        </authorList>
    </citation>
    <scope>IDENTIFICATION</scope>
    <source>
        <strain evidence="3">USDA</strain>
    </source>
</reference>